<gene>
    <name evidence="1" type="ORF">SAMN02745150_00553</name>
</gene>
<keyword evidence="2" id="KW-1185">Reference proteome</keyword>
<name>A0A1I1DPM4_BREAD</name>
<reference evidence="2" key="1">
    <citation type="submission" date="2016-10" db="EMBL/GenBank/DDBJ databases">
        <authorList>
            <person name="Varghese N."/>
            <person name="Submissions S."/>
        </authorList>
    </citation>
    <scope>NUCLEOTIDE SEQUENCE [LARGE SCALE GENOMIC DNA]</scope>
    <source>
        <strain evidence="2">ATCC 43811</strain>
    </source>
</reference>
<proteinExistence type="predicted"/>
<accession>A0A1I1DPM4</accession>
<protein>
    <submittedName>
        <fullName evidence="1">Uncharacterized protein</fullName>
    </submittedName>
</protein>
<evidence type="ECO:0000313" key="2">
    <source>
        <dbReference type="Proteomes" id="UP000240042"/>
    </source>
</evidence>
<dbReference type="AlphaFoldDB" id="A0A1I1DPM4"/>
<dbReference type="EMBL" id="FOKY01000002">
    <property type="protein sequence ID" value="SFB74503.1"/>
    <property type="molecule type" value="Genomic_DNA"/>
</dbReference>
<evidence type="ECO:0000313" key="1">
    <source>
        <dbReference type="EMBL" id="SFB74503.1"/>
    </source>
</evidence>
<dbReference type="Proteomes" id="UP000240042">
    <property type="component" value="Unassembled WGS sequence"/>
</dbReference>
<organism evidence="1 2">
    <name type="scientific">Brevinema andersonii</name>
    <dbReference type="NCBI Taxonomy" id="34097"/>
    <lineage>
        <taxon>Bacteria</taxon>
        <taxon>Pseudomonadati</taxon>
        <taxon>Spirochaetota</taxon>
        <taxon>Spirochaetia</taxon>
        <taxon>Brevinematales</taxon>
        <taxon>Brevinemataceae</taxon>
        <taxon>Brevinema</taxon>
    </lineage>
</organism>
<sequence length="72" mass="7384">MILLPLGKALCSLKLNSNASRLDRLLSAGLGSVISNLVLVLSAPEPSFTDTNFSSNGYSKSLSAVAPGGKGY</sequence>